<keyword evidence="1" id="KW-0533">Nickel</keyword>
<evidence type="ECO:0000313" key="3">
    <source>
        <dbReference type="EMBL" id="KAA5606099.1"/>
    </source>
</evidence>
<name>A0A5M6IE92_9PROT</name>
<comment type="caution">
    <text evidence="3">The sequence shown here is derived from an EMBL/GenBank/DDBJ whole genome shotgun (WGS) entry which is preliminary data.</text>
</comment>
<accession>A0A5M6IE92</accession>
<evidence type="ECO:0000313" key="4">
    <source>
        <dbReference type="Proteomes" id="UP000324065"/>
    </source>
</evidence>
<dbReference type="InterPro" id="IPR002822">
    <property type="entry name" value="Ni_insertion"/>
</dbReference>
<keyword evidence="4" id="KW-1185">Reference proteome</keyword>
<feature type="region of interest" description="Disordered" evidence="2">
    <location>
        <begin position="53"/>
        <end position="109"/>
    </location>
</feature>
<gene>
    <name evidence="3" type="ORF">F1188_08205</name>
</gene>
<feature type="compositionally biased region" description="Basic residues" evidence="2">
    <location>
        <begin position="63"/>
        <end position="81"/>
    </location>
</feature>
<evidence type="ECO:0000256" key="2">
    <source>
        <dbReference type="SAM" id="MobiDB-lite"/>
    </source>
</evidence>
<feature type="region of interest" description="Disordered" evidence="2">
    <location>
        <begin position="413"/>
        <end position="438"/>
    </location>
</feature>
<dbReference type="Pfam" id="PF01969">
    <property type="entry name" value="Ni_insertion"/>
    <property type="match status" value="1"/>
</dbReference>
<reference evidence="3 4" key="1">
    <citation type="submission" date="2019-09" db="EMBL/GenBank/DDBJ databases">
        <title>Genome sequence of Roseospira marina, one of the more divergent members of the non-sulfur purple photosynthetic bacterial family, the Rhodospirillaceae.</title>
        <authorList>
            <person name="Meyer T."/>
            <person name="Kyndt J."/>
        </authorList>
    </citation>
    <scope>NUCLEOTIDE SEQUENCE [LARGE SCALE GENOMIC DNA]</scope>
    <source>
        <strain evidence="3 4">DSM 15113</strain>
    </source>
</reference>
<feature type="compositionally biased region" description="Acidic residues" evidence="2">
    <location>
        <begin position="429"/>
        <end position="438"/>
    </location>
</feature>
<protein>
    <submittedName>
        <fullName evidence="3">LarC family nickel insertion protein</fullName>
    </submittedName>
</protein>
<dbReference type="EMBL" id="VWPJ01000006">
    <property type="protein sequence ID" value="KAA5606099.1"/>
    <property type="molecule type" value="Genomic_DNA"/>
</dbReference>
<dbReference type="PANTHER" id="PTHR36566:SF1">
    <property type="entry name" value="PYRIDINIUM-3,5-BISTHIOCARBOXYLIC ACID MONONUCLEOTIDE NICKEL INSERTION PROTEIN"/>
    <property type="match status" value="1"/>
</dbReference>
<dbReference type="OrthoDB" id="9765625at2"/>
<sequence>MLIAALLDAFPEHESAMRAAVAAAGLPEGWVLHVEAYGDGVLTGRRFQVRGPEMAAESEHADHHHHHHHAHGHAHAHTHGHAHAEAHAHTHTRAHTHAHTETHAHTHATGRWADIRARLEAAPLAAGVRARAIAIFTLIAEAEARVHGKAVEDVSFHEIADWDSIADVVGAAAVIEALGPTTWSLAPLPLGSGLVNTAHGPVPVPAPATALLLAGLPVIDDGIDGERVTPTGAALMRHLAPTSMRPAGLLTISGVGTGFGTRRLPGRSNVLRALVLEREAGDQTDAPALPTDRVAVLTFEVDDQSPEDLALGLDHLRRTTGVLDVLQAPAYLKKGRLATQVQVLCRPETYADVVSACLHETTTLGVRHQIMDRTILARRARGTSVGPVKVAARPGGVSSVKLEADALAGISGASHRARHRHTAGAEALSDVDDKEEPL</sequence>
<dbReference type="Proteomes" id="UP000324065">
    <property type="component" value="Unassembled WGS sequence"/>
</dbReference>
<dbReference type="PANTHER" id="PTHR36566">
    <property type="entry name" value="NICKEL INSERTION PROTEIN-RELATED"/>
    <property type="match status" value="1"/>
</dbReference>
<dbReference type="AlphaFoldDB" id="A0A5M6IE92"/>
<dbReference type="Gene3D" id="3.30.70.1380">
    <property type="entry name" value="Transcriptional regulatory protein pf0864 domain like"/>
    <property type="match status" value="1"/>
</dbReference>
<evidence type="ECO:0000256" key="1">
    <source>
        <dbReference type="ARBA" id="ARBA00022596"/>
    </source>
</evidence>
<proteinExistence type="predicted"/>
<organism evidence="3 4">
    <name type="scientific">Roseospira marina</name>
    <dbReference type="NCBI Taxonomy" id="140057"/>
    <lineage>
        <taxon>Bacteria</taxon>
        <taxon>Pseudomonadati</taxon>
        <taxon>Pseudomonadota</taxon>
        <taxon>Alphaproteobacteria</taxon>
        <taxon>Rhodospirillales</taxon>
        <taxon>Rhodospirillaceae</taxon>
        <taxon>Roseospira</taxon>
    </lineage>
</organism>